<protein>
    <submittedName>
        <fullName evidence="5">Polyphosphoinositide phosphatase</fullName>
    </submittedName>
</protein>
<dbReference type="PANTHER" id="PTHR45738:SF5">
    <property type="entry name" value="POLYPHOSPHOINOSITIDE PHOSPHATASE"/>
    <property type="match status" value="1"/>
</dbReference>
<dbReference type="Pfam" id="PF02383">
    <property type="entry name" value="Syja_N"/>
    <property type="match status" value="1"/>
</dbReference>
<dbReference type="InterPro" id="IPR002013">
    <property type="entry name" value="SAC_dom"/>
</dbReference>
<comment type="subcellular location">
    <subcellularLocation>
        <location evidence="1">Endomembrane system</location>
    </subcellularLocation>
</comment>
<dbReference type="GO" id="GO:0046856">
    <property type="term" value="P:phosphatidylinositol dephosphorylation"/>
    <property type="evidence" value="ECO:0007669"/>
    <property type="project" value="InterPro"/>
</dbReference>
<evidence type="ECO:0000313" key="5">
    <source>
        <dbReference type="EMBL" id="OMJ19654.1"/>
    </source>
</evidence>
<comment type="caution">
    <text evidence="5">The sequence shown here is derived from an EMBL/GenBank/DDBJ whole genome shotgun (WGS) entry which is preliminary data.</text>
</comment>
<dbReference type="InterPro" id="IPR043573">
    <property type="entry name" value="Fig4-like"/>
</dbReference>
<keyword evidence="3" id="KW-0472">Membrane</keyword>
<dbReference type="PROSITE" id="PS50275">
    <property type="entry name" value="SAC"/>
    <property type="match status" value="1"/>
</dbReference>
<evidence type="ECO:0000256" key="1">
    <source>
        <dbReference type="ARBA" id="ARBA00004308"/>
    </source>
</evidence>
<keyword evidence="6" id="KW-1185">Reference proteome</keyword>
<dbReference type="Proteomes" id="UP000187429">
    <property type="component" value="Unassembled WGS sequence"/>
</dbReference>
<feature type="domain" description="SAC" evidence="4">
    <location>
        <begin position="143"/>
        <end position="406"/>
    </location>
</feature>
<evidence type="ECO:0000256" key="3">
    <source>
        <dbReference type="ARBA" id="ARBA00023136"/>
    </source>
</evidence>
<proteinExistence type="predicted"/>
<dbReference type="EMBL" id="LSSM01002951">
    <property type="protein sequence ID" value="OMJ19654.1"/>
    <property type="molecule type" value="Genomic_DNA"/>
</dbReference>
<evidence type="ECO:0000256" key="2">
    <source>
        <dbReference type="ARBA" id="ARBA00022801"/>
    </source>
</evidence>
<dbReference type="GO" id="GO:0043813">
    <property type="term" value="F:phosphatidylinositol-3,5-bisphosphate 5-phosphatase activity"/>
    <property type="evidence" value="ECO:0007669"/>
    <property type="project" value="InterPro"/>
</dbReference>
<evidence type="ECO:0000259" key="4">
    <source>
        <dbReference type="PROSITE" id="PS50275"/>
    </source>
</evidence>
<reference evidence="6" key="1">
    <citation type="submission" date="2017-01" db="EMBL/GenBank/DDBJ databases">
        <authorList>
            <person name="Wang Y."/>
            <person name="White M."/>
            <person name="Kvist S."/>
            <person name="Moncalvo J.-M."/>
        </authorList>
    </citation>
    <scope>NUCLEOTIDE SEQUENCE [LARGE SCALE GENOMIC DNA]</scope>
    <source>
        <strain evidence="6">ID-206-W2</strain>
    </source>
</reference>
<gene>
    <name evidence="5" type="ORF">AYI69_g6543</name>
</gene>
<accession>A0A1R1XYQ7</accession>
<keyword evidence="2" id="KW-0378">Hydrolase</keyword>
<dbReference type="AlphaFoldDB" id="A0A1R1XYQ7"/>
<dbReference type="GO" id="GO:0012505">
    <property type="term" value="C:endomembrane system"/>
    <property type="evidence" value="ECO:0007669"/>
    <property type="project" value="UniProtKB-SubCell"/>
</dbReference>
<name>A0A1R1XYQ7_9FUNG</name>
<organism evidence="5 6">
    <name type="scientific">Smittium culicis</name>
    <dbReference type="NCBI Taxonomy" id="133412"/>
    <lineage>
        <taxon>Eukaryota</taxon>
        <taxon>Fungi</taxon>
        <taxon>Fungi incertae sedis</taxon>
        <taxon>Zoopagomycota</taxon>
        <taxon>Kickxellomycotina</taxon>
        <taxon>Harpellomycetes</taxon>
        <taxon>Harpellales</taxon>
        <taxon>Legeriomycetaceae</taxon>
        <taxon>Smittium</taxon>
    </lineage>
</organism>
<sequence>MFFDMSSFVPTETVSIYTALNKYYFVLRNNTHEYYRLLKIEIDETHYDEPVVVDDGVFYDDYEYHRLISDISSSYVKFGGLIQIVSKSPGVIGFVKFTKGYYVSVIIDYKIVALVGGHYIHHIEKAKLIPLFKKNETCPKEERNVYVILIARRSRVFAGVRFMKRGVNEKGYVANDVETEQIIHTMDTTSFDLPYLGKNSNPSYTSFVQHRGSIPLFWSQDTSAMNPKPPIEREEFTECINYLNKVIDERNKLLYIRWDMSRAKNNREDDVLEILEEIAEESLSLTGFFHNGPELYTNFVKHKNMFDVQIKEFKKDPSSSATFEFDEPIKRNHKQFQNGVVRSNCIDCLDRTNTAQYIIGKVAAAHQLYALGLINEPYLAFDTDAIFMLEAMYHDLGDTIALQYGGSELVNTVKTYRNNNNWTSHSRDMIVSIKRYYSNSFVDAERQNAITMFLEKSDSTQNDDINDIIIDADDPFHSNDIALGFLKNAPQKEKSLSPTKFEKPSDLSKVSNFSASEPPKASGYNSIISTSNVLESHSYSIYKKEYNSINSRYKFNYWLEYYNPKSLTHFDSLFLSHINSNSKYNSQYSNQAYEWAKHYDKCSKNPPNVEVVNETTKSINSIENGFGLEMLSIPTVDTSDENFYKSYTNLDLLENAWKNI</sequence>
<evidence type="ECO:0000313" key="6">
    <source>
        <dbReference type="Proteomes" id="UP000187429"/>
    </source>
</evidence>
<dbReference type="PANTHER" id="PTHR45738">
    <property type="entry name" value="POLYPHOSPHOINOSITIDE PHOSPHATASE"/>
    <property type="match status" value="1"/>
</dbReference>
<dbReference type="OrthoDB" id="405996at2759"/>